<gene>
    <name evidence="2" type="ORF">BT96DRAFT_278504</name>
</gene>
<proteinExistence type="predicted"/>
<dbReference type="AlphaFoldDB" id="A0A6A4H4B4"/>
<dbReference type="EMBL" id="ML769601">
    <property type="protein sequence ID" value="KAE9392214.1"/>
    <property type="molecule type" value="Genomic_DNA"/>
</dbReference>
<protein>
    <submittedName>
        <fullName evidence="2">Uncharacterized protein</fullName>
    </submittedName>
</protein>
<accession>A0A6A4H4B4</accession>
<feature type="transmembrane region" description="Helical" evidence="1">
    <location>
        <begin position="12"/>
        <end position="32"/>
    </location>
</feature>
<name>A0A6A4H4B4_9AGAR</name>
<evidence type="ECO:0000313" key="3">
    <source>
        <dbReference type="Proteomes" id="UP000799118"/>
    </source>
</evidence>
<organism evidence="2 3">
    <name type="scientific">Gymnopus androsaceus JB14</name>
    <dbReference type="NCBI Taxonomy" id="1447944"/>
    <lineage>
        <taxon>Eukaryota</taxon>
        <taxon>Fungi</taxon>
        <taxon>Dikarya</taxon>
        <taxon>Basidiomycota</taxon>
        <taxon>Agaricomycotina</taxon>
        <taxon>Agaricomycetes</taxon>
        <taxon>Agaricomycetidae</taxon>
        <taxon>Agaricales</taxon>
        <taxon>Marasmiineae</taxon>
        <taxon>Omphalotaceae</taxon>
        <taxon>Gymnopus</taxon>
    </lineage>
</organism>
<feature type="transmembrane region" description="Helical" evidence="1">
    <location>
        <begin position="38"/>
        <end position="59"/>
    </location>
</feature>
<reference evidence="2" key="1">
    <citation type="journal article" date="2019" name="Environ. Microbiol.">
        <title>Fungal ecological strategies reflected in gene transcription - a case study of two litter decomposers.</title>
        <authorList>
            <person name="Barbi F."/>
            <person name="Kohler A."/>
            <person name="Barry K."/>
            <person name="Baskaran P."/>
            <person name="Daum C."/>
            <person name="Fauchery L."/>
            <person name="Ihrmark K."/>
            <person name="Kuo A."/>
            <person name="LaButti K."/>
            <person name="Lipzen A."/>
            <person name="Morin E."/>
            <person name="Grigoriev I.V."/>
            <person name="Henrissat B."/>
            <person name="Lindahl B."/>
            <person name="Martin F."/>
        </authorList>
    </citation>
    <scope>NUCLEOTIDE SEQUENCE</scope>
    <source>
        <strain evidence="2">JB14</strain>
    </source>
</reference>
<keyword evidence="1" id="KW-0812">Transmembrane</keyword>
<keyword evidence="1" id="KW-0472">Membrane</keyword>
<evidence type="ECO:0000313" key="2">
    <source>
        <dbReference type="EMBL" id="KAE9392214.1"/>
    </source>
</evidence>
<sequence>MRLIGLLKVHVWPVLFTFTFLLLYSFAFPFALYVPVSVLVLLCLHVLNVEASCLVFKLVLCASRRCLSPFLLSFSLFAAWSRLCAGMIVNLID</sequence>
<keyword evidence="1" id="KW-1133">Transmembrane helix</keyword>
<dbReference type="Proteomes" id="UP000799118">
    <property type="component" value="Unassembled WGS sequence"/>
</dbReference>
<feature type="transmembrane region" description="Helical" evidence="1">
    <location>
        <begin position="71"/>
        <end position="92"/>
    </location>
</feature>
<evidence type="ECO:0000256" key="1">
    <source>
        <dbReference type="SAM" id="Phobius"/>
    </source>
</evidence>
<keyword evidence="3" id="KW-1185">Reference proteome</keyword>